<accession>A0A4Y2P0E3</accession>
<evidence type="ECO:0000313" key="1">
    <source>
        <dbReference type="EMBL" id="GBN44479.1"/>
    </source>
</evidence>
<dbReference type="AlphaFoldDB" id="A0A4Y2P0E3"/>
<dbReference type="OrthoDB" id="10611705at2759"/>
<evidence type="ECO:0000313" key="2">
    <source>
        <dbReference type="Proteomes" id="UP000499080"/>
    </source>
</evidence>
<keyword evidence="2" id="KW-1185">Reference proteome</keyword>
<dbReference type="EMBL" id="BGPR01010141">
    <property type="protein sequence ID" value="GBN44479.1"/>
    <property type="molecule type" value="Genomic_DNA"/>
</dbReference>
<sequence>MKPLCFSDHVTDDFCPTVASYHCEVITLKQGNGSLPMLGTFPTFPSTFLWEQPLENNYSEARISSGRFHFVKFTSPAIVRYTLIKNERAFCEALASQYLGAADTVIKLMENEVDLFLLRTGGGGRDTF</sequence>
<reference evidence="1 2" key="1">
    <citation type="journal article" date="2019" name="Sci. Rep.">
        <title>Orb-weaving spider Araneus ventricosus genome elucidates the spidroin gene catalogue.</title>
        <authorList>
            <person name="Kono N."/>
            <person name="Nakamura H."/>
            <person name="Ohtoshi R."/>
            <person name="Moran D.A.P."/>
            <person name="Shinohara A."/>
            <person name="Yoshida Y."/>
            <person name="Fujiwara M."/>
            <person name="Mori M."/>
            <person name="Tomita M."/>
            <person name="Arakawa K."/>
        </authorList>
    </citation>
    <scope>NUCLEOTIDE SEQUENCE [LARGE SCALE GENOMIC DNA]</scope>
</reference>
<organism evidence="1 2">
    <name type="scientific">Araneus ventricosus</name>
    <name type="common">Orbweaver spider</name>
    <name type="synonym">Epeira ventricosa</name>
    <dbReference type="NCBI Taxonomy" id="182803"/>
    <lineage>
        <taxon>Eukaryota</taxon>
        <taxon>Metazoa</taxon>
        <taxon>Ecdysozoa</taxon>
        <taxon>Arthropoda</taxon>
        <taxon>Chelicerata</taxon>
        <taxon>Arachnida</taxon>
        <taxon>Araneae</taxon>
        <taxon>Araneomorphae</taxon>
        <taxon>Entelegynae</taxon>
        <taxon>Araneoidea</taxon>
        <taxon>Araneidae</taxon>
        <taxon>Araneus</taxon>
    </lineage>
</organism>
<comment type="caution">
    <text evidence="1">The sequence shown here is derived from an EMBL/GenBank/DDBJ whole genome shotgun (WGS) entry which is preliminary data.</text>
</comment>
<protein>
    <submittedName>
        <fullName evidence="1">Uncharacterized protein</fullName>
    </submittedName>
</protein>
<gene>
    <name evidence="1" type="ORF">AVEN_120335_1</name>
</gene>
<proteinExistence type="predicted"/>
<name>A0A4Y2P0E3_ARAVE</name>
<dbReference type="Proteomes" id="UP000499080">
    <property type="component" value="Unassembled WGS sequence"/>
</dbReference>